<organism evidence="3 4">
    <name type="scientific">Triplophysa rosa</name>
    <name type="common">Cave loach</name>
    <dbReference type="NCBI Taxonomy" id="992332"/>
    <lineage>
        <taxon>Eukaryota</taxon>
        <taxon>Metazoa</taxon>
        <taxon>Chordata</taxon>
        <taxon>Craniata</taxon>
        <taxon>Vertebrata</taxon>
        <taxon>Euteleostomi</taxon>
        <taxon>Actinopterygii</taxon>
        <taxon>Neopterygii</taxon>
        <taxon>Teleostei</taxon>
        <taxon>Ostariophysi</taxon>
        <taxon>Cypriniformes</taxon>
        <taxon>Nemacheilidae</taxon>
        <taxon>Triplophysa</taxon>
    </lineage>
</organism>
<comment type="caution">
    <text evidence="3">The sequence shown here is derived from an EMBL/GenBank/DDBJ whole genome shotgun (WGS) entry which is preliminary data.</text>
</comment>
<keyword evidence="4" id="KW-1185">Reference proteome</keyword>
<evidence type="ECO:0000313" key="3">
    <source>
        <dbReference type="EMBL" id="KAI7806980.1"/>
    </source>
</evidence>
<protein>
    <submittedName>
        <fullName evidence="3">Protein asteroid-like protein 1</fullName>
    </submittedName>
</protein>
<name>A0A9W8C3X8_TRIRA</name>
<dbReference type="SUPFAM" id="SSF88723">
    <property type="entry name" value="PIN domain-like"/>
    <property type="match status" value="1"/>
</dbReference>
<evidence type="ECO:0000313" key="4">
    <source>
        <dbReference type="Proteomes" id="UP001059041"/>
    </source>
</evidence>
<proteinExistence type="inferred from homology"/>
<dbReference type="PANTHER" id="PTHR15665:SF1">
    <property type="entry name" value="PROTEIN ASTEROID HOMOLOG 1"/>
    <property type="match status" value="1"/>
</dbReference>
<dbReference type="AlphaFoldDB" id="A0A9W8C3X8"/>
<dbReference type="Proteomes" id="UP001059041">
    <property type="component" value="Linkage Group LG8"/>
</dbReference>
<feature type="region of interest" description="Disordered" evidence="2">
    <location>
        <begin position="644"/>
        <end position="696"/>
    </location>
</feature>
<accession>A0A9W8C3X8</accession>
<dbReference type="EMBL" id="JAFHDT010000008">
    <property type="protein sequence ID" value="KAI7806980.1"/>
    <property type="molecule type" value="Genomic_DNA"/>
</dbReference>
<gene>
    <name evidence="3" type="ORF">IRJ41_017010</name>
</gene>
<dbReference type="InterPro" id="IPR026832">
    <property type="entry name" value="Asteroid"/>
</dbReference>
<reference evidence="3" key="1">
    <citation type="submission" date="2021-02" db="EMBL/GenBank/DDBJ databases">
        <title>Comparative genomics reveals that relaxation of natural selection precedes convergent phenotypic evolution of cavefish.</title>
        <authorList>
            <person name="Peng Z."/>
        </authorList>
    </citation>
    <scope>NUCLEOTIDE SEQUENCE</scope>
    <source>
        <tissue evidence="3">Muscle</tissue>
    </source>
</reference>
<dbReference type="InterPro" id="IPR029060">
    <property type="entry name" value="PIN-like_dom_sf"/>
</dbReference>
<feature type="non-terminal residue" evidence="3">
    <location>
        <position position="696"/>
    </location>
</feature>
<dbReference type="PANTHER" id="PTHR15665">
    <property type="entry name" value="ASTEROID PROTEIN"/>
    <property type="match status" value="1"/>
</dbReference>
<evidence type="ECO:0000256" key="2">
    <source>
        <dbReference type="SAM" id="MobiDB-lite"/>
    </source>
</evidence>
<sequence>GVRGLKSYIESNKNILKDLPFRDSQLIIDGCNLYYSLYFYFQLDQIHGGDYDAFKDSIKQFFTNLKACDIHPYVVLDGGADHTDKKFETLKVQKQGRIRRAHNLSVGRRGECPPLLIKNVFRQTLQELKVPFVQCLEEADWEIAALAKQWNCPVLSNDSDFYIFDLPAGLFPTVCFRWKNIRVNRLNKKYIPTKHFTVERLCASFNNMNKELLPVFACILGNDYVNLQNVAYLNWEVHSVHGGDFARIDGLLCWLSKCPEPEMAIDEILKLIPHNKDEVREALFKGIKEYKLKKGSLAQFFHSKTPTPCSGPLRALPTWTLRHIFEGKMGSILVDVLVLKRVMFRSQVEDFERPSSSETSRPIRQVIYGLILLGEPQMADKHLLAAKASTGTDKCYVTEFDREGLNLTSSKVEAIGTNVKEGLQLETLWKEPHTLRLQVFLEAFGVPSVTFRGIPLHLQLQVFVTRFWLVNAQPQPKLLHLWGLLLGMVQGRLSNKPNTQTDTQLRLKCRGRIPMDREAAHLYSQWQSCLKWGLCLNCLLCLPLPEPECARLYRGTLVHQVVQELKRGIRPESMLVRGSNAEHLFRQLNDAVLSLVDEDVMKRISAGDIHRSVGKTQSDKSSKNRSADELSSCFEDLMYEDTEDCNDEEVNGEERKAKGHKADKTECSSYTIRTRHKAKERNSKHPSKKSERRCFE</sequence>
<feature type="compositionally biased region" description="Basic and acidic residues" evidence="2">
    <location>
        <begin position="652"/>
        <end position="666"/>
    </location>
</feature>
<comment type="similarity">
    <text evidence="1">Belongs to the asteroid family.</text>
</comment>
<dbReference type="Gene3D" id="3.40.50.1010">
    <property type="entry name" value="5'-nuclease"/>
    <property type="match status" value="1"/>
</dbReference>
<feature type="compositionally biased region" description="Basic and acidic residues" evidence="2">
    <location>
        <begin position="680"/>
        <end position="696"/>
    </location>
</feature>
<evidence type="ECO:0000256" key="1">
    <source>
        <dbReference type="ARBA" id="ARBA00007398"/>
    </source>
</evidence>